<accession>A0A1H3YXE3</accession>
<organism evidence="3 4">
    <name type="scientific">Bowdeniella nasicola</name>
    <dbReference type="NCBI Taxonomy" id="208480"/>
    <lineage>
        <taxon>Bacteria</taxon>
        <taxon>Bacillati</taxon>
        <taxon>Actinomycetota</taxon>
        <taxon>Actinomycetes</taxon>
        <taxon>Actinomycetales</taxon>
        <taxon>Actinomycetaceae</taxon>
        <taxon>Bowdeniella</taxon>
    </lineage>
</organism>
<gene>
    <name evidence="3" type="ORF">SAMN02910418_01016</name>
</gene>
<evidence type="ECO:0000256" key="2">
    <source>
        <dbReference type="SAM" id="Phobius"/>
    </source>
</evidence>
<feature type="transmembrane region" description="Helical" evidence="2">
    <location>
        <begin position="263"/>
        <end position="281"/>
    </location>
</feature>
<feature type="transmembrane region" description="Helical" evidence="2">
    <location>
        <begin position="76"/>
        <end position="97"/>
    </location>
</feature>
<feature type="transmembrane region" description="Helical" evidence="2">
    <location>
        <begin position="232"/>
        <end position="251"/>
    </location>
</feature>
<evidence type="ECO:0000256" key="1">
    <source>
        <dbReference type="SAM" id="MobiDB-lite"/>
    </source>
</evidence>
<feature type="transmembrane region" description="Helical" evidence="2">
    <location>
        <begin position="192"/>
        <end position="212"/>
    </location>
</feature>
<dbReference type="Pfam" id="PF19877">
    <property type="entry name" value="DUF6350"/>
    <property type="match status" value="1"/>
</dbReference>
<feature type="transmembrane region" description="Helical" evidence="2">
    <location>
        <begin position="287"/>
        <end position="305"/>
    </location>
</feature>
<keyword evidence="2" id="KW-1133">Transmembrane helix</keyword>
<keyword evidence="4" id="KW-1185">Reference proteome</keyword>
<feature type="transmembrane region" description="Helical" evidence="2">
    <location>
        <begin position="134"/>
        <end position="152"/>
    </location>
</feature>
<evidence type="ECO:0000313" key="3">
    <source>
        <dbReference type="EMBL" id="SEA15732.1"/>
    </source>
</evidence>
<name>A0A1H3YXE3_9ACTO</name>
<dbReference type="AlphaFoldDB" id="A0A1H3YXE3"/>
<reference evidence="4" key="1">
    <citation type="submission" date="2016-10" db="EMBL/GenBank/DDBJ databases">
        <authorList>
            <person name="Varghese N."/>
            <person name="Submissions S."/>
        </authorList>
    </citation>
    <scope>NUCLEOTIDE SEQUENCE [LARGE SCALE GENOMIC DNA]</scope>
    <source>
        <strain evidence="4">KPR-1</strain>
    </source>
</reference>
<feature type="compositionally biased region" description="Acidic residues" evidence="1">
    <location>
        <begin position="447"/>
        <end position="459"/>
    </location>
</feature>
<keyword evidence="2" id="KW-0472">Membrane</keyword>
<keyword evidence="2" id="KW-0812">Transmembrane</keyword>
<feature type="transmembrane region" description="Helical" evidence="2">
    <location>
        <begin position="109"/>
        <end position="128"/>
    </location>
</feature>
<feature type="transmembrane region" description="Helical" evidence="2">
    <location>
        <begin position="355"/>
        <end position="377"/>
    </location>
</feature>
<dbReference type="InterPro" id="IPR045931">
    <property type="entry name" value="DUF6350"/>
</dbReference>
<feature type="transmembrane region" description="Helical" evidence="2">
    <location>
        <begin position="12"/>
        <end position="39"/>
    </location>
</feature>
<proteinExistence type="predicted"/>
<feature type="compositionally biased region" description="Basic and acidic residues" evidence="1">
    <location>
        <begin position="397"/>
        <end position="406"/>
    </location>
</feature>
<dbReference type="Proteomes" id="UP000199288">
    <property type="component" value="Unassembled WGS sequence"/>
</dbReference>
<sequence>MTTSPPRILPEGWLRAALAGVEAVVLTWLAVAAVSLIAYAATATSPQLGNATWTSAMDVATSAFFLAFALPISTHLGPLTLAPTFVTLLVGVLAFAASRRLDAAGLRQLWCTGAGASAGVFVIGAIAGMGLSSLPSAVAAGIVAALGNLAALPRAERALTSSQWDGALASVRRVLERLPDWLRRAWPDAMRALWWLAGLGLMGLVIAIATAWHRVSYATAGLTDSGLDTAAIWLAQLGYLPTLITWALGWLIGAGYSIGPVRFVPGTDATGLLPAVPVLGAGPHSAWSGWISLVPAAVMLALAIWRTRRHGEASLIASMLKAVASSVVLLASLVLAATLTSGAIGNGVLARNGVWPLHMLAFGALVIVAPYLIGVAISHPDSLAWLRGVVGSARTRVGDRGHRGADSEEQAEAPRRTFGSTAAPAIKVPLQDEGDDAIPDFLRSEDDTPDLDEDYPPKS</sequence>
<feature type="transmembrane region" description="Helical" evidence="2">
    <location>
        <begin position="326"/>
        <end position="349"/>
    </location>
</feature>
<evidence type="ECO:0000313" key="4">
    <source>
        <dbReference type="Proteomes" id="UP000199288"/>
    </source>
</evidence>
<feature type="region of interest" description="Disordered" evidence="1">
    <location>
        <begin position="397"/>
        <end position="459"/>
    </location>
</feature>
<dbReference type="EMBL" id="FNQV01000005">
    <property type="protein sequence ID" value="SEA15732.1"/>
    <property type="molecule type" value="Genomic_DNA"/>
</dbReference>
<protein>
    <submittedName>
        <fullName evidence="3">Uncharacterized protein</fullName>
    </submittedName>
</protein>